<dbReference type="OrthoDB" id="10375937at2759"/>
<reference evidence="6" key="3">
    <citation type="submission" date="2025-04" db="UniProtKB">
        <authorList>
            <consortium name="RefSeq"/>
        </authorList>
    </citation>
    <scope>IDENTIFICATION</scope>
</reference>
<dbReference type="SUPFAM" id="SSF56994">
    <property type="entry name" value="Insulin-like"/>
    <property type="match status" value="1"/>
</dbReference>
<accession>A0A0D6A9C4</accession>
<evidence type="ECO:0000313" key="4">
    <source>
        <dbReference type="EMBL" id="BBZ90166.1"/>
    </source>
</evidence>
<keyword evidence="2" id="KW-0732">Signal</keyword>
<reference evidence="3" key="1">
    <citation type="journal article" date="2015" name="Invertebr. Reprod. Dev.">
        <title>A gonad-stimulating peptide of the crown-of-thorns starfish, Acanthaster planci.</title>
        <authorList>
            <person name="Mita M."/>
            <person name="Ikeda N."/>
            <person name="Haraguchi S."/>
            <person name="Tsutsui K."/>
            <person name="Nakano Y."/>
            <person name="Nakamura M."/>
        </authorList>
    </citation>
    <scope>NUCLEOTIDE SEQUENCE</scope>
    <source>
        <tissue evidence="3">Radial nerves</tissue>
    </source>
</reference>
<evidence type="ECO:0000313" key="6">
    <source>
        <dbReference type="RefSeq" id="XP_022109020.1"/>
    </source>
</evidence>
<feature type="chain" id="PRO_5044541897" evidence="2">
    <location>
        <begin position="30"/>
        <end position="117"/>
    </location>
</feature>
<dbReference type="InterPro" id="IPR022353">
    <property type="entry name" value="Insulin_CS"/>
</dbReference>
<dbReference type="KEGG" id="aplc:110989162"/>
<protein>
    <submittedName>
        <fullName evidence="6">Gonad-stimulating substance-like</fullName>
    </submittedName>
    <submittedName>
        <fullName evidence="3">Relaxin-like gonad-stimulating peptide</fullName>
    </submittedName>
</protein>
<feature type="signal peptide" evidence="2">
    <location>
        <begin position="1"/>
        <end position="29"/>
    </location>
</feature>
<dbReference type="InterPro" id="IPR036438">
    <property type="entry name" value="Insulin-like_sf"/>
</dbReference>
<evidence type="ECO:0000256" key="2">
    <source>
        <dbReference type="SAM" id="SignalP"/>
    </source>
</evidence>
<keyword evidence="5" id="KW-1185">Reference proteome</keyword>
<gene>
    <name evidence="3" type="primary">RGP</name>
    <name evidence="6" type="synonym">LOC110989162</name>
</gene>
<evidence type="ECO:0000256" key="1">
    <source>
        <dbReference type="ARBA" id="ARBA00009034"/>
    </source>
</evidence>
<comment type="similarity">
    <text evidence="1">Belongs to the insulin family.</text>
</comment>
<dbReference type="AlphaFoldDB" id="A0A0D6A9C4"/>
<name>A0A0D6A9C4_ACAPL</name>
<dbReference type="PROSITE" id="PS00262">
    <property type="entry name" value="INSULIN"/>
    <property type="match status" value="1"/>
</dbReference>
<evidence type="ECO:0000313" key="3">
    <source>
        <dbReference type="EMBL" id="BAQ59100.2"/>
    </source>
</evidence>
<reference evidence="4" key="2">
    <citation type="submission" date="2020-02" db="EMBL/GenBank/DDBJ databases">
        <title>Handbook of Hormones.</title>
        <authorList>
            <person name="Mita M."/>
        </authorList>
    </citation>
    <scope>NUCLEOTIDE SEQUENCE</scope>
    <source>
        <tissue evidence="4">Radial nerve cords</tissue>
    </source>
</reference>
<evidence type="ECO:0000313" key="5">
    <source>
        <dbReference type="Proteomes" id="UP000694845"/>
    </source>
</evidence>
<dbReference type="OMA" id="DEDFHMA"/>
<sequence length="117" mass="12892">MANNLRRRFQATCLVLLILQATINTGAVGEKFCDNDFHLAVYQTCSTHKRGDGEPVLSLKDVLTGSRLRGNIKRSFGSTLEDEAFFASRLVKRSEYDGIASYCCIHGCTPSELAVVC</sequence>
<dbReference type="EMBL" id="LC033566">
    <property type="protein sequence ID" value="BAQ59100.2"/>
    <property type="molecule type" value="mRNA"/>
</dbReference>
<proteinExistence type="evidence at transcript level"/>
<dbReference type="RefSeq" id="XP_022109020.1">
    <property type="nucleotide sequence ID" value="XM_022253328.1"/>
</dbReference>
<organism evidence="3">
    <name type="scientific">Acanthaster planci</name>
    <name type="common">Crown-of-thorns starfish</name>
    <dbReference type="NCBI Taxonomy" id="133434"/>
    <lineage>
        <taxon>Eukaryota</taxon>
        <taxon>Metazoa</taxon>
        <taxon>Echinodermata</taxon>
        <taxon>Eleutherozoa</taxon>
        <taxon>Asterozoa</taxon>
        <taxon>Asteroidea</taxon>
        <taxon>Valvatacea</taxon>
        <taxon>Valvatida</taxon>
        <taxon>Acanthasteridae</taxon>
        <taxon>Acanthaster</taxon>
    </lineage>
</organism>
<dbReference type="EMBL" id="LC521959">
    <property type="protein sequence ID" value="BBZ90166.1"/>
    <property type="molecule type" value="mRNA"/>
</dbReference>
<dbReference type="Proteomes" id="UP000694845">
    <property type="component" value="Unplaced"/>
</dbReference>